<sequence length="404" mass="44556">MRFHYVAAQPDGKVTEDDVEASGPAEVLDFMAENGLRPISVKAIAGITEKHGWKSVLAPSINVTDKVFLCKYLALMLRVGTDLFKAIDILIADFDKPAMKALLIEIRESLSKGQPFYSTFLRYPKYFSPVFVNLVRAGEESGNLEGVFEDLSVSLAKEQKLRNQIRSAMVYPALLLCVSVIILTVLLVFALPKLAEIFTSSGIEPPTFSRVVFAVGLFLGKYIWFILPIGIGGVVFIYLFTKKTVVGHTIAMQIFNRLPVVHNVILKTALQRFAAVFSSLTRAGLPILSALEITAQAVGLRELREALLRIAREGLTKGLTIGEAFRRETFFPKTVVNLIAISEKAGHLEEILKSLADFYESEIDSGIKTLVAFLEPAMLLFIGGLIGTIAISIIIPIYQLVQQF</sequence>
<evidence type="ECO:0000259" key="8">
    <source>
        <dbReference type="Pfam" id="PF00482"/>
    </source>
</evidence>
<evidence type="ECO:0000256" key="6">
    <source>
        <dbReference type="ARBA" id="ARBA00023136"/>
    </source>
</evidence>
<dbReference type="Proteomes" id="UP000178808">
    <property type="component" value="Unassembled WGS sequence"/>
</dbReference>
<reference evidence="9 10" key="1">
    <citation type="journal article" date="2016" name="Nat. Commun.">
        <title>Thousands of microbial genomes shed light on interconnected biogeochemical processes in an aquifer system.</title>
        <authorList>
            <person name="Anantharaman K."/>
            <person name="Brown C.T."/>
            <person name="Hug L.A."/>
            <person name="Sharon I."/>
            <person name="Castelle C.J."/>
            <person name="Probst A.J."/>
            <person name="Thomas B.C."/>
            <person name="Singh A."/>
            <person name="Wilkins M.J."/>
            <person name="Karaoz U."/>
            <person name="Brodie E.L."/>
            <person name="Williams K.H."/>
            <person name="Hubbard S.S."/>
            <person name="Banfield J.F."/>
        </authorList>
    </citation>
    <scope>NUCLEOTIDE SEQUENCE [LARGE SCALE GENOMIC DNA]</scope>
</reference>
<evidence type="ECO:0000256" key="3">
    <source>
        <dbReference type="ARBA" id="ARBA00022475"/>
    </source>
</evidence>
<evidence type="ECO:0000256" key="7">
    <source>
        <dbReference type="SAM" id="Phobius"/>
    </source>
</evidence>
<gene>
    <name evidence="9" type="ORF">A3I31_03155</name>
</gene>
<dbReference type="InterPro" id="IPR042094">
    <property type="entry name" value="T2SS_GspF_sf"/>
</dbReference>
<evidence type="ECO:0000256" key="4">
    <source>
        <dbReference type="ARBA" id="ARBA00022692"/>
    </source>
</evidence>
<keyword evidence="4 7" id="KW-0812">Transmembrane</keyword>
<feature type="transmembrane region" description="Helical" evidence="7">
    <location>
        <begin position="169"/>
        <end position="191"/>
    </location>
</feature>
<feature type="domain" description="Type II secretion system protein GspF" evidence="8">
    <location>
        <begin position="273"/>
        <end position="396"/>
    </location>
</feature>
<comment type="similarity">
    <text evidence="2">Belongs to the GSP F family.</text>
</comment>
<dbReference type="InterPro" id="IPR018076">
    <property type="entry name" value="T2SS_GspF_dom"/>
</dbReference>
<feature type="domain" description="Type II secretion system protein GspF" evidence="8">
    <location>
        <begin position="70"/>
        <end position="192"/>
    </location>
</feature>
<keyword evidence="3" id="KW-1003">Cell membrane</keyword>
<evidence type="ECO:0000313" key="10">
    <source>
        <dbReference type="Proteomes" id="UP000178808"/>
    </source>
</evidence>
<evidence type="ECO:0000256" key="1">
    <source>
        <dbReference type="ARBA" id="ARBA00004651"/>
    </source>
</evidence>
<evidence type="ECO:0000256" key="2">
    <source>
        <dbReference type="ARBA" id="ARBA00005745"/>
    </source>
</evidence>
<proteinExistence type="inferred from homology"/>
<accession>A0A1G1Z4N4</accession>
<keyword evidence="6 7" id="KW-0472">Membrane</keyword>
<dbReference type="AlphaFoldDB" id="A0A1G1Z4N4"/>
<comment type="subcellular location">
    <subcellularLocation>
        <location evidence="1">Cell membrane</location>
        <topology evidence="1">Multi-pass membrane protein</topology>
    </subcellularLocation>
</comment>
<feature type="transmembrane region" description="Helical" evidence="7">
    <location>
        <begin position="377"/>
        <end position="398"/>
    </location>
</feature>
<name>A0A1G1Z4N4_9BACT</name>
<organism evidence="9 10">
    <name type="scientific">Candidatus Colwellbacteria bacterium RIFCSPLOWO2_02_FULL_44_20b</name>
    <dbReference type="NCBI Taxonomy" id="1797691"/>
    <lineage>
        <taxon>Bacteria</taxon>
        <taxon>Candidatus Colwelliibacteriota</taxon>
    </lineage>
</organism>
<dbReference type="EMBL" id="MHIZ01000032">
    <property type="protein sequence ID" value="OGY59598.1"/>
    <property type="molecule type" value="Genomic_DNA"/>
</dbReference>
<evidence type="ECO:0000256" key="5">
    <source>
        <dbReference type="ARBA" id="ARBA00022989"/>
    </source>
</evidence>
<dbReference type="GO" id="GO:0005886">
    <property type="term" value="C:plasma membrane"/>
    <property type="evidence" value="ECO:0007669"/>
    <property type="project" value="UniProtKB-SubCell"/>
</dbReference>
<protein>
    <recommendedName>
        <fullName evidence="8">Type II secretion system protein GspF domain-containing protein</fullName>
    </recommendedName>
</protein>
<dbReference type="InterPro" id="IPR003004">
    <property type="entry name" value="GspF/PilC"/>
</dbReference>
<feature type="transmembrane region" description="Helical" evidence="7">
    <location>
        <begin position="211"/>
        <end position="240"/>
    </location>
</feature>
<dbReference type="Pfam" id="PF00482">
    <property type="entry name" value="T2SSF"/>
    <property type="match status" value="2"/>
</dbReference>
<evidence type="ECO:0000313" key="9">
    <source>
        <dbReference type="EMBL" id="OGY59598.1"/>
    </source>
</evidence>
<comment type="caution">
    <text evidence="9">The sequence shown here is derived from an EMBL/GenBank/DDBJ whole genome shotgun (WGS) entry which is preliminary data.</text>
</comment>
<keyword evidence="5 7" id="KW-1133">Transmembrane helix</keyword>
<dbReference type="PRINTS" id="PR00812">
    <property type="entry name" value="BCTERIALGSPF"/>
</dbReference>
<dbReference type="PANTHER" id="PTHR30012:SF0">
    <property type="entry name" value="TYPE II SECRETION SYSTEM PROTEIN F-RELATED"/>
    <property type="match status" value="1"/>
</dbReference>
<dbReference type="PANTHER" id="PTHR30012">
    <property type="entry name" value="GENERAL SECRETION PATHWAY PROTEIN"/>
    <property type="match status" value="1"/>
</dbReference>
<dbReference type="Gene3D" id="1.20.81.30">
    <property type="entry name" value="Type II secretion system (T2SS), domain F"/>
    <property type="match status" value="2"/>
</dbReference>